<feature type="domain" description="DUF2231" evidence="2">
    <location>
        <begin position="17"/>
        <end position="151"/>
    </location>
</feature>
<protein>
    <submittedName>
        <fullName evidence="3">DUF2231 domain-containing protein</fullName>
    </submittedName>
</protein>
<reference evidence="3" key="1">
    <citation type="submission" date="2024-06" db="EMBL/GenBank/DDBJ databases">
        <title>Mesorhizobium karijinii sp. nov., a symbiont of the iconic Swainsona formosa from arid Australia.</title>
        <authorList>
            <person name="Hill Y.J."/>
            <person name="Watkin E.L.J."/>
            <person name="O'Hara G.W."/>
            <person name="Terpolilli J."/>
            <person name="Tye M.L."/>
            <person name="Kohlmeier M.G."/>
        </authorList>
    </citation>
    <scope>NUCLEOTIDE SEQUENCE</scope>
    <source>
        <strain evidence="3">WSM2240</strain>
    </source>
</reference>
<dbReference type="InterPro" id="IPR016923">
    <property type="entry name" value="UCP029509"/>
</dbReference>
<feature type="transmembrane region" description="Helical" evidence="1">
    <location>
        <begin position="20"/>
        <end position="43"/>
    </location>
</feature>
<dbReference type="AlphaFoldDB" id="A0AAU8CR34"/>
<dbReference type="PIRSF" id="PIRSF029509">
    <property type="entry name" value="UCP029509"/>
    <property type="match status" value="1"/>
</dbReference>
<feature type="transmembrane region" description="Helical" evidence="1">
    <location>
        <begin position="55"/>
        <end position="77"/>
    </location>
</feature>
<keyword evidence="1" id="KW-1133">Transmembrane helix</keyword>
<gene>
    <name evidence="3" type="ORF">ABVK50_00950</name>
</gene>
<evidence type="ECO:0000313" key="3">
    <source>
        <dbReference type="EMBL" id="XCG49239.1"/>
    </source>
</evidence>
<evidence type="ECO:0000259" key="2">
    <source>
        <dbReference type="Pfam" id="PF09990"/>
    </source>
</evidence>
<accession>A0AAU8CR34</accession>
<dbReference type="RefSeq" id="WP_353643226.1">
    <property type="nucleotide sequence ID" value="NZ_CP159253.1"/>
</dbReference>
<dbReference type="Pfam" id="PF09990">
    <property type="entry name" value="DUF2231"/>
    <property type="match status" value="1"/>
</dbReference>
<feature type="transmembrane region" description="Helical" evidence="1">
    <location>
        <begin position="89"/>
        <end position="108"/>
    </location>
</feature>
<dbReference type="EMBL" id="CP159253">
    <property type="protein sequence ID" value="XCG49239.1"/>
    <property type="molecule type" value="Genomic_DNA"/>
</dbReference>
<proteinExistence type="predicted"/>
<keyword evidence="1" id="KW-0472">Membrane</keyword>
<dbReference type="InterPro" id="IPR019251">
    <property type="entry name" value="DUF2231_TM"/>
</dbReference>
<sequence length="154" mass="16661">MPSPNFPHPQSTAVIAGHPIHAMLVPFPIVCFTLALVTDIAYWQTSYLMWQEFSAWLLLVGLAFGVLAAVFGAVDFLARREVRDQGPAWPHAIGNAIVLALAFVNNLVHSGDGWTAVVPYGLILSALTVLVMFVTAWLGASLVHVHGVGVRNYD</sequence>
<feature type="transmembrane region" description="Helical" evidence="1">
    <location>
        <begin position="120"/>
        <end position="140"/>
    </location>
</feature>
<name>A0AAU8CR34_9HYPH</name>
<keyword evidence="1" id="KW-0812">Transmembrane</keyword>
<evidence type="ECO:0000256" key="1">
    <source>
        <dbReference type="SAM" id="Phobius"/>
    </source>
</evidence>
<organism evidence="3">
    <name type="scientific">Mesorhizobium sp. WSM2240</name>
    <dbReference type="NCBI Taxonomy" id="3228851"/>
    <lineage>
        <taxon>Bacteria</taxon>
        <taxon>Pseudomonadati</taxon>
        <taxon>Pseudomonadota</taxon>
        <taxon>Alphaproteobacteria</taxon>
        <taxon>Hyphomicrobiales</taxon>
        <taxon>Phyllobacteriaceae</taxon>
        <taxon>Mesorhizobium</taxon>
    </lineage>
</organism>